<evidence type="ECO:0000313" key="1">
    <source>
        <dbReference type="EMBL" id="KAF9066599.1"/>
    </source>
</evidence>
<comment type="caution">
    <text evidence="1">The sequence shown here is derived from an EMBL/GenBank/DDBJ whole genome shotgun (WGS) entry which is preliminary data.</text>
</comment>
<sequence length="119" mass="12775">MSASGNCLAKQFAGARLPKLTDKECDLLKSNNRCFKYHKPFTSCITSSKNHDYNIPSGENYKELTQSDIDSMKTKSKGKGVDCSTNLSTVAGDVSDNVIAVVHLPSTILGAAGSLVIFK</sequence>
<proteinExistence type="predicted"/>
<accession>A0A9P5PIZ8</accession>
<dbReference type="OrthoDB" id="2369050at2759"/>
<organism evidence="1 2">
    <name type="scientific">Rhodocollybia butyracea</name>
    <dbReference type="NCBI Taxonomy" id="206335"/>
    <lineage>
        <taxon>Eukaryota</taxon>
        <taxon>Fungi</taxon>
        <taxon>Dikarya</taxon>
        <taxon>Basidiomycota</taxon>
        <taxon>Agaricomycotina</taxon>
        <taxon>Agaricomycetes</taxon>
        <taxon>Agaricomycetidae</taxon>
        <taxon>Agaricales</taxon>
        <taxon>Marasmiineae</taxon>
        <taxon>Omphalotaceae</taxon>
        <taxon>Rhodocollybia</taxon>
    </lineage>
</organism>
<dbReference type="Proteomes" id="UP000772434">
    <property type="component" value="Unassembled WGS sequence"/>
</dbReference>
<gene>
    <name evidence="1" type="ORF">BDP27DRAFT_1423631</name>
</gene>
<evidence type="ECO:0000313" key="2">
    <source>
        <dbReference type="Proteomes" id="UP000772434"/>
    </source>
</evidence>
<keyword evidence="2" id="KW-1185">Reference proteome</keyword>
<name>A0A9P5PIZ8_9AGAR</name>
<dbReference type="EMBL" id="JADNRY010000084">
    <property type="protein sequence ID" value="KAF9066599.1"/>
    <property type="molecule type" value="Genomic_DNA"/>
</dbReference>
<protein>
    <submittedName>
        <fullName evidence="1">Uncharacterized protein</fullName>
    </submittedName>
</protein>
<reference evidence="1" key="1">
    <citation type="submission" date="2020-11" db="EMBL/GenBank/DDBJ databases">
        <authorList>
            <consortium name="DOE Joint Genome Institute"/>
            <person name="Ahrendt S."/>
            <person name="Riley R."/>
            <person name="Andreopoulos W."/>
            <person name="Labutti K."/>
            <person name="Pangilinan J."/>
            <person name="Ruiz-Duenas F.J."/>
            <person name="Barrasa J.M."/>
            <person name="Sanchez-Garcia M."/>
            <person name="Camarero S."/>
            <person name="Miyauchi S."/>
            <person name="Serrano A."/>
            <person name="Linde D."/>
            <person name="Babiker R."/>
            <person name="Drula E."/>
            <person name="Ayuso-Fernandez I."/>
            <person name="Pacheco R."/>
            <person name="Padilla G."/>
            <person name="Ferreira P."/>
            <person name="Barriuso J."/>
            <person name="Kellner H."/>
            <person name="Castanera R."/>
            <person name="Alfaro M."/>
            <person name="Ramirez L."/>
            <person name="Pisabarro A.G."/>
            <person name="Kuo A."/>
            <person name="Tritt A."/>
            <person name="Lipzen A."/>
            <person name="He G."/>
            <person name="Yan M."/>
            <person name="Ng V."/>
            <person name="Cullen D."/>
            <person name="Martin F."/>
            <person name="Rosso M.-N."/>
            <person name="Henrissat B."/>
            <person name="Hibbett D."/>
            <person name="Martinez A.T."/>
            <person name="Grigoriev I.V."/>
        </authorList>
    </citation>
    <scope>NUCLEOTIDE SEQUENCE</scope>
    <source>
        <strain evidence="1">AH 40177</strain>
    </source>
</reference>
<dbReference type="AlphaFoldDB" id="A0A9P5PIZ8"/>